<dbReference type="InterPro" id="IPR004089">
    <property type="entry name" value="MCPsignal_dom"/>
</dbReference>
<feature type="domain" description="HAMP" evidence="7">
    <location>
        <begin position="338"/>
        <end position="390"/>
    </location>
</feature>
<dbReference type="PANTHER" id="PTHR43531">
    <property type="entry name" value="PROTEIN ICFG"/>
    <property type="match status" value="1"/>
</dbReference>
<protein>
    <submittedName>
        <fullName evidence="8">Methyl-accepting chemotaxis protein</fullName>
    </submittedName>
</protein>
<dbReference type="SUPFAM" id="SSF58104">
    <property type="entry name" value="Methyl-accepting chemotaxis protein (MCP) signaling domain"/>
    <property type="match status" value="1"/>
</dbReference>
<evidence type="ECO:0000256" key="4">
    <source>
        <dbReference type="SAM" id="MobiDB-lite"/>
    </source>
</evidence>
<feature type="compositionally biased region" description="Low complexity" evidence="4">
    <location>
        <begin position="653"/>
        <end position="675"/>
    </location>
</feature>
<evidence type="ECO:0000256" key="5">
    <source>
        <dbReference type="SAM" id="Phobius"/>
    </source>
</evidence>
<dbReference type="RefSeq" id="WP_315649868.1">
    <property type="nucleotide sequence ID" value="NZ_JAVXZY010000002.1"/>
</dbReference>
<evidence type="ECO:0000259" key="6">
    <source>
        <dbReference type="PROSITE" id="PS50111"/>
    </source>
</evidence>
<reference evidence="8" key="1">
    <citation type="submission" date="2023-09" db="EMBL/GenBank/DDBJ databases">
        <title>Paucibacter sp. APW11 Genome sequencing and assembly.</title>
        <authorList>
            <person name="Kim I."/>
        </authorList>
    </citation>
    <scope>NUCLEOTIDE SEQUENCE</scope>
    <source>
        <strain evidence="8">APW11</strain>
    </source>
</reference>
<dbReference type="SUPFAM" id="SSF103190">
    <property type="entry name" value="Sensory domain-like"/>
    <property type="match status" value="1"/>
</dbReference>
<keyword evidence="1" id="KW-0488">Methylation</keyword>
<dbReference type="PRINTS" id="PR00260">
    <property type="entry name" value="CHEMTRNSDUCR"/>
</dbReference>
<dbReference type="InterPro" id="IPR051310">
    <property type="entry name" value="MCP_chemotaxis"/>
</dbReference>
<keyword evidence="5" id="KW-0812">Transmembrane</keyword>
<evidence type="ECO:0000256" key="1">
    <source>
        <dbReference type="ARBA" id="ARBA00022481"/>
    </source>
</evidence>
<keyword evidence="5" id="KW-1133">Transmembrane helix</keyword>
<keyword evidence="5" id="KW-0472">Membrane</keyword>
<name>A0ABU3PC16_9BURK</name>
<dbReference type="PROSITE" id="PS50885">
    <property type="entry name" value="HAMP"/>
    <property type="match status" value="1"/>
</dbReference>
<feature type="region of interest" description="Disordered" evidence="4">
    <location>
        <begin position="644"/>
        <end position="718"/>
    </location>
</feature>
<dbReference type="EMBL" id="JAVXZY010000002">
    <property type="protein sequence ID" value="MDT8999371.1"/>
    <property type="molecule type" value="Genomic_DNA"/>
</dbReference>
<feature type="transmembrane region" description="Helical" evidence="5">
    <location>
        <begin position="311"/>
        <end position="334"/>
    </location>
</feature>
<feature type="compositionally biased region" description="Low complexity" evidence="4">
    <location>
        <begin position="684"/>
        <end position="711"/>
    </location>
</feature>
<evidence type="ECO:0000313" key="9">
    <source>
        <dbReference type="Proteomes" id="UP001246372"/>
    </source>
</evidence>
<dbReference type="Pfam" id="PF17201">
    <property type="entry name" value="Cache_3-Cache_2"/>
    <property type="match status" value="1"/>
</dbReference>
<dbReference type="PROSITE" id="PS50111">
    <property type="entry name" value="CHEMOTAXIS_TRANSDUC_2"/>
    <property type="match status" value="1"/>
</dbReference>
<dbReference type="Pfam" id="PF00672">
    <property type="entry name" value="HAMP"/>
    <property type="match status" value="1"/>
</dbReference>
<organism evidence="8 9">
    <name type="scientific">Roseateles aquae</name>
    <dbReference type="NCBI Taxonomy" id="3077235"/>
    <lineage>
        <taxon>Bacteria</taxon>
        <taxon>Pseudomonadati</taxon>
        <taxon>Pseudomonadota</taxon>
        <taxon>Betaproteobacteria</taxon>
        <taxon>Burkholderiales</taxon>
        <taxon>Sphaerotilaceae</taxon>
        <taxon>Roseateles</taxon>
    </lineage>
</organism>
<feature type="domain" description="Methyl-accepting transducer" evidence="6">
    <location>
        <begin position="395"/>
        <end position="624"/>
    </location>
</feature>
<keyword evidence="3" id="KW-0807">Transducer</keyword>
<evidence type="ECO:0000259" key="7">
    <source>
        <dbReference type="PROSITE" id="PS50885"/>
    </source>
</evidence>
<proteinExistence type="inferred from homology"/>
<dbReference type="CDD" id="cd11386">
    <property type="entry name" value="MCP_signal"/>
    <property type="match status" value="1"/>
</dbReference>
<dbReference type="Proteomes" id="UP001246372">
    <property type="component" value="Unassembled WGS sequence"/>
</dbReference>
<dbReference type="Gene3D" id="1.10.287.950">
    <property type="entry name" value="Methyl-accepting chemotaxis protein"/>
    <property type="match status" value="1"/>
</dbReference>
<gene>
    <name evidence="8" type="ORF">RQP53_08845</name>
</gene>
<dbReference type="InterPro" id="IPR004090">
    <property type="entry name" value="Chemotax_Me-accpt_rcpt"/>
</dbReference>
<dbReference type="InterPro" id="IPR029151">
    <property type="entry name" value="Sensor-like_sf"/>
</dbReference>
<dbReference type="Pfam" id="PF00015">
    <property type="entry name" value="MCPsignal"/>
    <property type="match status" value="1"/>
</dbReference>
<dbReference type="PANTHER" id="PTHR43531:SF14">
    <property type="entry name" value="METHYL-ACCEPTING CHEMOTAXIS PROTEIN I-RELATED"/>
    <property type="match status" value="1"/>
</dbReference>
<evidence type="ECO:0000256" key="3">
    <source>
        <dbReference type="PROSITE-ProRule" id="PRU00284"/>
    </source>
</evidence>
<evidence type="ECO:0000313" key="8">
    <source>
        <dbReference type="EMBL" id="MDT8999371.1"/>
    </source>
</evidence>
<dbReference type="InterPro" id="IPR033462">
    <property type="entry name" value="Cache_3-Cache_2"/>
</dbReference>
<dbReference type="CDD" id="cd06225">
    <property type="entry name" value="HAMP"/>
    <property type="match status" value="1"/>
</dbReference>
<evidence type="ECO:0000256" key="2">
    <source>
        <dbReference type="ARBA" id="ARBA00029447"/>
    </source>
</evidence>
<dbReference type="SMART" id="SM00304">
    <property type="entry name" value="HAMP"/>
    <property type="match status" value="1"/>
</dbReference>
<comment type="caution">
    <text evidence="8">The sequence shown here is derived from an EMBL/GenBank/DDBJ whole genome shotgun (WGS) entry which is preliminary data.</text>
</comment>
<comment type="similarity">
    <text evidence="2">Belongs to the methyl-accepting chemotaxis (MCP) protein family.</text>
</comment>
<keyword evidence="9" id="KW-1185">Reference proteome</keyword>
<dbReference type="SMART" id="SM00283">
    <property type="entry name" value="MA"/>
    <property type="match status" value="1"/>
</dbReference>
<sequence length="718" mass="75057">MSSGVTSIARRVSLVGVTALALILLGTSGALSVLLTKVARDRTATWVGDRTQALTDGMQAMDEVAKNMVRQSYGSFRQDFGPVFTLDEATGDLRDWGPKLNGNFTQVDKFAGTTGGAASAFIIKDGDFQRITSSLKNEKGERDIGGMLGKNHPGFAMLKEGKSYSGRAVLFGKTYMAHYEPIKSEAGKVIGLLAIALDMGTFQQAMDKMISSAKYFETGGTYVVSVPSKDVAQARFVSHPNAQGKLASEVAPDFGKFMSAMIESKDGFVDDAPNVLKTNGSGFFSVGRQNENSGLWVIAQVSNSEAMASHWATMVPFWILLGGATAALGFGLFWMMRNWIAAPLASLSEAVRSIAQGDLSRSVTSDRDDEIGALIRDTESMRERLADTIGTVRHSVDSIGTASTEIASGNQDLSQRTEQTASNLQIAASSMVQLTSTVRQTADSARTANQLVSSANSAAAKGGAVVSQVVTTMDEINTSSKKINDIIGVIDGIAFQTNILALNAAVEAARAGEQGRGFAVVAAEVRSLAQRSAEAAKEIKTLIGASVDRVEAGSRLVQDAGASMDEIVTSVQRVSDIIGEISAAATEQSEGIGQVNQSVVQLDQMTQQNAALVEESAAAAESLKDQAQRLVEAVAVFRVAATAGTQARDKAPRPTATSTATKAASAPRAAVIPAPARKPKLTAKAHSGASAEASSAAAPAPRAAAPAPSAAEGDWESF</sequence>
<dbReference type="InterPro" id="IPR003660">
    <property type="entry name" value="HAMP_dom"/>
</dbReference>
<accession>A0ABU3PC16</accession>